<comment type="caution">
    <text evidence="1">The sequence shown here is derived from an EMBL/GenBank/DDBJ whole genome shotgun (WGS) entry which is preliminary data.</text>
</comment>
<dbReference type="EMBL" id="LAZR01003882">
    <property type="protein sequence ID" value="KKN13812.1"/>
    <property type="molecule type" value="Genomic_DNA"/>
</dbReference>
<proteinExistence type="predicted"/>
<protein>
    <submittedName>
        <fullName evidence="1">Uncharacterized protein</fullName>
    </submittedName>
</protein>
<reference evidence="1" key="1">
    <citation type="journal article" date="2015" name="Nature">
        <title>Complex archaea that bridge the gap between prokaryotes and eukaryotes.</title>
        <authorList>
            <person name="Spang A."/>
            <person name="Saw J.H."/>
            <person name="Jorgensen S.L."/>
            <person name="Zaremba-Niedzwiedzka K."/>
            <person name="Martijn J."/>
            <person name="Lind A.E."/>
            <person name="van Eijk R."/>
            <person name="Schleper C."/>
            <person name="Guy L."/>
            <person name="Ettema T.J."/>
        </authorList>
    </citation>
    <scope>NUCLEOTIDE SEQUENCE</scope>
</reference>
<evidence type="ECO:0000313" key="1">
    <source>
        <dbReference type="EMBL" id="KKN13812.1"/>
    </source>
</evidence>
<sequence>MENSKAYWIDKHGQPILKEGDGFLVQGNIYVASPYKGDEPSLGGLVGCGRYEDMAFSQIPFEAFSKEELLRVLKYTPEELMEIARSIRREENPQPSPISLGKDGWYFSDETWTAEYGPYRTKYEAQSKLKEYCDNLNGKGIKEVSNGS</sequence>
<accession>A0A0F9NP24</accession>
<dbReference type="AlphaFoldDB" id="A0A0F9NP24"/>
<name>A0A0F9NP24_9ZZZZ</name>
<organism evidence="1">
    <name type="scientific">marine sediment metagenome</name>
    <dbReference type="NCBI Taxonomy" id="412755"/>
    <lineage>
        <taxon>unclassified sequences</taxon>
        <taxon>metagenomes</taxon>
        <taxon>ecological metagenomes</taxon>
    </lineage>
</organism>
<gene>
    <name evidence="1" type="ORF">LCGC14_1002600</name>
</gene>